<evidence type="ECO:0000313" key="1">
    <source>
        <dbReference type="EMBL" id="KAJ5488047.1"/>
    </source>
</evidence>
<reference evidence="1" key="2">
    <citation type="journal article" date="2023" name="IMA Fungus">
        <title>Comparative genomic study of the Penicillium genus elucidates a diverse pangenome and 15 lateral gene transfer events.</title>
        <authorList>
            <person name="Petersen C."/>
            <person name="Sorensen T."/>
            <person name="Nielsen M.R."/>
            <person name="Sondergaard T.E."/>
            <person name="Sorensen J.L."/>
            <person name="Fitzpatrick D.A."/>
            <person name="Frisvad J.C."/>
            <person name="Nielsen K.L."/>
        </authorList>
    </citation>
    <scope>NUCLEOTIDE SEQUENCE</scope>
    <source>
        <strain evidence="1">IBT 17660</strain>
    </source>
</reference>
<proteinExistence type="predicted"/>
<gene>
    <name evidence="1" type="ORF">N7530_002347</name>
</gene>
<accession>A0A9W9XBY1</accession>
<comment type="caution">
    <text evidence="1">The sequence shown here is derived from an EMBL/GenBank/DDBJ whole genome shotgun (WGS) entry which is preliminary data.</text>
</comment>
<protein>
    <submittedName>
        <fullName evidence="1">Uncharacterized protein</fullName>
    </submittedName>
</protein>
<dbReference type="OrthoDB" id="4356216at2759"/>
<dbReference type="Proteomes" id="UP001147760">
    <property type="component" value="Unassembled WGS sequence"/>
</dbReference>
<organism evidence="1 2">
    <name type="scientific">Penicillium desertorum</name>
    <dbReference type="NCBI Taxonomy" id="1303715"/>
    <lineage>
        <taxon>Eukaryota</taxon>
        <taxon>Fungi</taxon>
        <taxon>Dikarya</taxon>
        <taxon>Ascomycota</taxon>
        <taxon>Pezizomycotina</taxon>
        <taxon>Eurotiomycetes</taxon>
        <taxon>Eurotiomycetidae</taxon>
        <taxon>Eurotiales</taxon>
        <taxon>Aspergillaceae</taxon>
        <taxon>Penicillium</taxon>
    </lineage>
</organism>
<keyword evidence="2" id="KW-1185">Reference proteome</keyword>
<dbReference type="AlphaFoldDB" id="A0A9W9XBY1"/>
<evidence type="ECO:0000313" key="2">
    <source>
        <dbReference type="Proteomes" id="UP001147760"/>
    </source>
</evidence>
<name>A0A9W9XBY1_9EURO</name>
<dbReference type="EMBL" id="JAPWDO010000001">
    <property type="protein sequence ID" value="KAJ5488047.1"/>
    <property type="molecule type" value="Genomic_DNA"/>
</dbReference>
<sequence>MPTRIISPNHTTPNMEPEYEVRLQLNPRNVLDHENKLKQCVLNLIGRPPPSPPSYSSPPDWLIVRALYDVRAGQKDKNVF</sequence>
<reference evidence="1" key="1">
    <citation type="submission" date="2022-12" db="EMBL/GenBank/DDBJ databases">
        <authorList>
            <person name="Petersen C."/>
        </authorList>
    </citation>
    <scope>NUCLEOTIDE SEQUENCE</scope>
    <source>
        <strain evidence="1">IBT 17660</strain>
    </source>
</reference>